<organism evidence="1 2">
    <name type="scientific">Caerostris extrusa</name>
    <name type="common">Bark spider</name>
    <name type="synonym">Caerostris bankana</name>
    <dbReference type="NCBI Taxonomy" id="172846"/>
    <lineage>
        <taxon>Eukaryota</taxon>
        <taxon>Metazoa</taxon>
        <taxon>Ecdysozoa</taxon>
        <taxon>Arthropoda</taxon>
        <taxon>Chelicerata</taxon>
        <taxon>Arachnida</taxon>
        <taxon>Araneae</taxon>
        <taxon>Araneomorphae</taxon>
        <taxon>Entelegynae</taxon>
        <taxon>Araneoidea</taxon>
        <taxon>Araneidae</taxon>
        <taxon>Caerostris</taxon>
    </lineage>
</organism>
<reference evidence="1 2" key="1">
    <citation type="submission" date="2021-06" db="EMBL/GenBank/DDBJ databases">
        <title>Caerostris extrusa draft genome.</title>
        <authorList>
            <person name="Kono N."/>
            <person name="Arakawa K."/>
        </authorList>
    </citation>
    <scope>NUCLEOTIDE SEQUENCE [LARGE SCALE GENOMIC DNA]</scope>
</reference>
<proteinExistence type="predicted"/>
<protein>
    <submittedName>
        <fullName evidence="1">Uncharacterized protein</fullName>
    </submittedName>
</protein>
<dbReference type="AlphaFoldDB" id="A0AAV4XF39"/>
<comment type="caution">
    <text evidence="1">The sequence shown here is derived from an EMBL/GenBank/DDBJ whole genome shotgun (WGS) entry which is preliminary data.</text>
</comment>
<keyword evidence="2" id="KW-1185">Reference proteome</keyword>
<evidence type="ECO:0000313" key="2">
    <source>
        <dbReference type="Proteomes" id="UP001054945"/>
    </source>
</evidence>
<name>A0AAV4XF39_CAEEX</name>
<evidence type="ECO:0000313" key="1">
    <source>
        <dbReference type="EMBL" id="GIY93655.1"/>
    </source>
</evidence>
<sequence>MFIFVLDITSRDLRVALSFEDCRRCLASELSLQEWPSYHKSFTSRRSSFPFDQERVRLIDIDSKLVVHKESRRFLKEGEVFNDGKINSTGGAAAKSNWEVRNQLSKMDEIKKLKAESIVMIAIPQCVVDIQIEEKNCIGVELN</sequence>
<dbReference type="EMBL" id="BPLR01017688">
    <property type="protein sequence ID" value="GIY93655.1"/>
    <property type="molecule type" value="Genomic_DNA"/>
</dbReference>
<dbReference type="Proteomes" id="UP001054945">
    <property type="component" value="Unassembled WGS sequence"/>
</dbReference>
<accession>A0AAV4XF39</accession>
<gene>
    <name evidence="1" type="ORF">CEXT_512831</name>
</gene>